<sequence>MRFLTANELATVSSVSKLWNETSSSDTIWRGICLRRWSSVWRPWGYSNATMEAKDNPAPWKRRYVIAEKDATRHSLTKDELVCYVWRFHFTAQVPDDDGTFNYQYVRFVATRDRKGRNDSKGFLHMEQGYPPLRYCLEERKLHGKSIKVIIVEHFPAHTMTRRPDWRWEINNMHVQLVSMHEDEVPKNRGAKRQAHVEHIARMPPMTRTSNSQ</sequence>
<dbReference type="PANTHER" id="PTHR48218:SF3">
    <property type="entry name" value="OS07G0170800 PROTEIN"/>
    <property type="match status" value="1"/>
</dbReference>
<dbReference type="InterPro" id="IPR036047">
    <property type="entry name" value="F-box-like_dom_sf"/>
</dbReference>
<dbReference type="Gene3D" id="1.20.1280.50">
    <property type="match status" value="1"/>
</dbReference>
<accession>A0A7S3YK75</accession>
<feature type="domain" description="F-box" evidence="1">
    <location>
        <begin position="2"/>
        <end position="35"/>
    </location>
</feature>
<name>A0A7S3YK75_9EUKA</name>
<proteinExistence type="predicted"/>
<gene>
    <name evidence="2" type="ORF">LGLO00237_LOCUS6704</name>
</gene>
<evidence type="ECO:0000259" key="1">
    <source>
        <dbReference type="Pfam" id="PF12937"/>
    </source>
</evidence>
<dbReference type="PANTHER" id="PTHR48218">
    <property type="entry name" value="F-BOX DOMAIN CONTAINING PROTEIN"/>
    <property type="match status" value="1"/>
</dbReference>
<dbReference type="InterPro" id="IPR001810">
    <property type="entry name" value="F-box_dom"/>
</dbReference>
<evidence type="ECO:0000313" key="2">
    <source>
        <dbReference type="EMBL" id="CAE0654243.1"/>
    </source>
</evidence>
<dbReference type="EMBL" id="HBIV01008894">
    <property type="protein sequence ID" value="CAE0654243.1"/>
    <property type="molecule type" value="Transcribed_RNA"/>
</dbReference>
<protein>
    <recommendedName>
        <fullName evidence="1">F-box domain-containing protein</fullName>
    </recommendedName>
</protein>
<dbReference type="AlphaFoldDB" id="A0A7S3YK75"/>
<dbReference type="Pfam" id="PF12937">
    <property type="entry name" value="F-box-like"/>
    <property type="match status" value="1"/>
</dbReference>
<dbReference type="SUPFAM" id="SSF81383">
    <property type="entry name" value="F-box domain"/>
    <property type="match status" value="1"/>
</dbReference>
<organism evidence="2">
    <name type="scientific">Lotharella globosa</name>
    <dbReference type="NCBI Taxonomy" id="91324"/>
    <lineage>
        <taxon>Eukaryota</taxon>
        <taxon>Sar</taxon>
        <taxon>Rhizaria</taxon>
        <taxon>Cercozoa</taxon>
        <taxon>Chlorarachniophyceae</taxon>
        <taxon>Lotharella</taxon>
    </lineage>
</organism>
<reference evidence="2" key="1">
    <citation type="submission" date="2021-01" db="EMBL/GenBank/DDBJ databases">
        <authorList>
            <person name="Corre E."/>
            <person name="Pelletier E."/>
            <person name="Niang G."/>
            <person name="Scheremetjew M."/>
            <person name="Finn R."/>
            <person name="Kale V."/>
            <person name="Holt S."/>
            <person name="Cochrane G."/>
            <person name="Meng A."/>
            <person name="Brown T."/>
            <person name="Cohen L."/>
        </authorList>
    </citation>
    <scope>NUCLEOTIDE SEQUENCE</scope>
    <source>
        <strain evidence="2">CCCM811</strain>
    </source>
</reference>